<dbReference type="Gene3D" id="3.90.226.10">
    <property type="entry name" value="2-enoyl-CoA Hydratase, Chain A, domain 1"/>
    <property type="match status" value="1"/>
</dbReference>
<name>A0A3Q9RMW4_9BACI</name>
<evidence type="ECO:0000313" key="4">
    <source>
        <dbReference type="EMBL" id="AZV43298.1"/>
    </source>
</evidence>
<dbReference type="InterPro" id="IPR014748">
    <property type="entry name" value="Enoyl-CoA_hydra_C"/>
</dbReference>
<dbReference type="KEGG" id="pasa:BAOM_2689"/>
<comment type="similarity">
    <text evidence="1 3">Belongs to the enoyl-CoA hydratase/isomerase family.</text>
</comment>
<dbReference type="PANTHER" id="PTHR11941">
    <property type="entry name" value="ENOYL-COA HYDRATASE-RELATED"/>
    <property type="match status" value="1"/>
</dbReference>
<dbReference type="Proteomes" id="UP000283095">
    <property type="component" value="Chromosome"/>
</dbReference>
<reference evidence="4 5" key="1">
    <citation type="submission" date="2018-01" db="EMBL/GenBank/DDBJ databases">
        <title>Bacillus asahii Genome sequencing and assembly.</title>
        <authorList>
            <person name="Jiang H."/>
            <person name="Feng Y."/>
            <person name="Zhao F."/>
            <person name="Lin X."/>
        </authorList>
    </citation>
    <scope>NUCLEOTIDE SEQUENCE [LARGE SCALE GENOMIC DNA]</scope>
    <source>
        <strain evidence="4 5">OM18</strain>
    </source>
</reference>
<dbReference type="InterPro" id="IPR018376">
    <property type="entry name" value="Enoyl-CoA_hyd/isom_CS"/>
</dbReference>
<dbReference type="CDD" id="cd06558">
    <property type="entry name" value="crotonase-like"/>
    <property type="match status" value="1"/>
</dbReference>
<dbReference type="AlphaFoldDB" id="A0A3Q9RMW4"/>
<protein>
    <submittedName>
        <fullName evidence="4">Enoyl-CoA hydratase</fullName>
    </submittedName>
</protein>
<dbReference type="PROSITE" id="PS00166">
    <property type="entry name" value="ENOYL_COA_HYDRATASE"/>
    <property type="match status" value="1"/>
</dbReference>
<dbReference type="FunFam" id="1.10.12.10:FF:000001">
    <property type="entry name" value="Probable enoyl-CoA hydratase, mitochondrial"/>
    <property type="match status" value="1"/>
</dbReference>
<dbReference type="GO" id="GO:0016836">
    <property type="term" value="F:hydro-lyase activity"/>
    <property type="evidence" value="ECO:0007669"/>
    <property type="project" value="UniProtKB-ARBA"/>
</dbReference>
<proteinExistence type="inferred from homology"/>
<dbReference type="EMBL" id="CP026095">
    <property type="protein sequence ID" value="AZV43298.1"/>
    <property type="molecule type" value="Genomic_DNA"/>
</dbReference>
<dbReference type="RefSeq" id="WP_306821254.1">
    <property type="nucleotide sequence ID" value="NZ_CP026095.1"/>
</dbReference>
<dbReference type="SUPFAM" id="SSF52096">
    <property type="entry name" value="ClpP/crotonase"/>
    <property type="match status" value="1"/>
</dbReference>
<keyword evidence="2" id="KW-0456">Lyase</keyword>
<evidence type="ECO:0000256" key="1">
    <source>
        <dbReference type="ARBA" id="ARBA00005254"/>
    </source>
</evidence>
<gene>
    <name evidence="4" type="primary">crt</name>
    <name evidence="4" type="ORF">BAOM_2689</name>
</gene>
<dbReference type="GO" id="GO:0006635">
    <property type="term" value="P:fatty acid beta-oxidation"/>
    <property type="evidence" value="ECO:0007669"/>
    <property type="project" value="TreeGrafter"/>
</dbReference>
<sequence length="260" mass="27962">MMVYQNLLLEKENQIGIIKINRPEVRNALNNQTVTEILSALEELENDKEIGVIVFTGVGDKAFAAGADINQLTTRKSIDAFNNGSMTEVYRRIENSKKATIAAINGFALGGGSELAMSCDIRMASDNAKFGLPELNLSVIPGAGGTQRLTRIIGKGRAMNMILTGEFISAGEAKAIGLVSDVVPLEELMDAVCEKAERILAKGPLAVQMAKLVVNRGFEVDMDTGLLIETLAQAFLYGTEDKVEGTKAFLEKRQASFSGS</sequence>
<dbReference type="PANTHER" id="PTHR11941:SF54">
    <property type="entry name" value="ENOYL-COA HYDRATASE, MITOCHONDRIAL"/>
    <property type="match status" value="1"/>
</dbReference>
<dbReference type="Gene3D" id="1.10.12.10">
    <property type="entry name" value="Lyase 2-enoyl-coa Hydratase, Chain A, domain 2"/>
    <property type="match status" value="1"/>
</dbReference>
<dbReference type="InterPro" id="IPR029045">
    <property type="entry name" value="ClpP/crotonase-like_dom_sf"/>
</dbReference>
<dbReference type="InterPro" id="IPR001753">
    <property type="entry name" value="Enoyl-CoA_hydra/iso"/>
</dbReference>
<evidence type="ECO:0000256" key="2">
    <source>
        <dbReference type="ARBA" id="ARBA00023239"/>
    </source>
</evidence>
<dbReference type="FunFam" id="3.90.226.10:FF:000009">
    <property type="entry name" value="Carnitinyl-CoA dehydratase"/>
    <property type="match status" value="1"/>
</dbReference>
<accession>A0A3Q9RMW4</accession>
<organism evidence="4 5">
    <name type="scientific">Peribacillus asahii</name>
    <dbReference type="NCBI Taxonomy" id="228899"/>
    <lineage>
        <taxon>Bacteria</taxon>
        <taxon>Bacillati</taxon>
        <taxon>Bacillota</taxon>
        <taxon>Bacilli</taxon>
        <taxon>Bacillales</taxon>
        <taxon>Bacillaceae</taxon>
        <taxon>Peribacillus</taxon>
    </lineage>
</organism>
<evidence type="ECO:0000313" key="5">
    <source>
        <dbReference type="Proteomes" id="UP000283095"/>
    </source>
</evidence>
<evidence type="ECO:0000256" key="3">
    <source>
        <dbReference type="RuleBase" id="RU003707"/>
    </source>
</evidence>
<dbReference type="Pfam" id="PF00378">
    <property type="entry name" value="ECH_1"/>
    <property type="match status" value="1"/>
</dbReference>